<name>A0A7R8WA82_9CRUS</name>
<evidence type="ECO:0000256" key="4">
    <source>
        <dbReference type="ARBA" id="ARBA00022729"/>
    </source>
</evidence>
<keyword evidence="4" id="KW-0732">Signal</keyword>
<evidence type="ECO:0000256" key="5">
    <source>
        <dbReference type="ARBA" id="ARBA00022989"/>
    </source>
</evidence>
<dbReference type="EMBL" id="OB660514">
    <property type="protein sequence ID" value="CAD7225157.1"/>
    <property type="molecule type" value="Genomic_DNA"/>
</dbReference>
<evidence type="ECO:0000313" key="10">
    <source>
        <dbReference type="EMBL" id="CAD7225157.1"/>
    </source>
</evidence>
<evidence type="ECO:0000256" key="1">
    <source>
        <dbReference type="ARBA" id="ARBA00004479"/>
    </source>
</evidence>
<keyword evidence="7" id="KW-0325">Glycoprotein</keyword>
<gene>
    <name evidence="10" type="ORF">CTOB1V02_LOCUS3103</name>
</gene>
<comment type="similarity">
    <text evidence="2">Belongs to the CD164 family.</text>
</comment>
<organism evidence="10">
    <name type="scientific">Cyprideis torosa</name>
    <dbReference type="NCBI Taxonomy" id="163714"/>
    <lineage>
        <taxon>Eukaryota</taxon>
        <taxon>Metazoa</taxon>
        <taxon>Ecdysozoa</taxon>
        <taxon>Arthropoda</taxon>
        <taxon>Crustacea</taxon>
        <taxon>Oligostraca</taxon>
        <taxon>Ostracoda</taxon>
        <taxon>Podocopa</taxon>
        <taxon>Podocopida</taxon>
        <taxon>Cytherocopina</taxon>
        <taxon>Cytheroidea</taxon>
        <taxon>Cytherideidae</taxon>
        <taxon>Cyprideis</taxon>
    </lineage>
</organism>
<keyword evidence="6 9" id="KW-0472">Membrane</keyword>
<accession>A0A7R8WA82</accession>
<feature type="non-terminal residue" evidence="10">
    <location>
        <position position="1"/>
    </location>
</feature>
<protein>
    <submittedName>
        <fullName evidence="10">Uncharacterized protein</fullName>
    </submittedName>
</protein>
<proteinExistence type="inferred from homology"/>
<dbReference type="Pfam" id="PF05283">
    <property type="entry name" value="MGC-24"/>
    <property type="match status" value="1"/>
</dbReference>
<comment type="subcellular location">
    <subcellularLocation>
        <location evidence="1">Membrane</location>
        <topology evidence="1">Single-pass type I membrane protein</topology>
    </subcellularLocation>
</comment>
<dbReference type="GO" id="GO:0016020">
    <property type="term" value="C:membrane"/>
    <property type="evidence" value="ECO:0007669"/>
    <property type="project" value="UniProtKB-SubCell"/>
</dbReference>
<evidence type="ECO:0000256" key="2">
    <source>
        <dbReference type="ARBA" id="ARBA00005341"/>
    </source>
</evidence>
<feature type="region of interest" description="Disordered" evidence="8">
    <location>
        <begin position="1"/>
        <end position="72"/>
    </location>
</feature>
<dbReference type="AlphaFoldDB" id="A0A7R8WA82"/>
<keyword evidence="5 9" id="KW-1133">Transmembrane helix</keyword>
<evidence type="ECO:0000256" key="9">
    <source>
        <dbReference type="SAM" id="Phobius"/>
    </source>
</evidence>
<evidence type="ECO:0000256" key="3">
    <source>
        <dbReference type="ARBA" id="ARBA00022692"/>
    </source>
</evidence>
<reference evidence="10" key="1">
    <citation type="submission" date="2020-11" db="EMBL/GenBank/DDBJ databases">
        <authorList>
            <person name="Tran Van P."/>
        </authorList>
    </citation>
    <scope>NUCLEOTIDE SEQUENCE</scope>
</reference>
<feature type="compositionally biased region" description="Basic and acidic residues" evidence="8">
    <location>
        <begin position="9"/>
        <end position="19"/>
    </location>
</feature>
<feature type="transmembrane region" description="Helical" evidence="9">
    <location>
        <begin position="121"/>
        <end position="142"/>
    </location>
</feature>
<evidence type="ECO:0000256" key="7">
    <source>
        <dbReference type="ARBA" id="ARBA00023180"/>
    </source>
</evidence>
<sequence length="154" mass="16134">ESGGQVKTAADHVPSEDRNPLSSTSSDQIAAADPKEHAPLTSKHVSNSTLSSHGEKHDERSSTTSPSSLSTTAAVEDVIAGLSRATTTTSLPPHLSAAAGHDDLCKTARPLPPTHFHASSFFGGAVCVVAIQGISFFVWKFVQSRTHGSYGWLN</sequence>
<feature type="compositionally biased region" description="Polar residues" evidence="8">
    <location>
        <begin position="43"/>
        <end position="52"/>
    </location>
</feature>
<keyword evidence="3 9" id="KW-0812">Transmembrane</keyword>
<dbReference type="InterPro" id="IPR007947">
    <property type="entry name" value="CD164_MGC24"/>
</dbReference>
<feature type="compositionally biased region" description="Low complexity" evidence="8">
    <location>
        <begin position="62"/>
        <end position="72"/>
    </location>
</feature>
<evidence type="ECO:0000256" key="6">
    <source>
        <dbReference type="ARBA" id="ARBA00023136"/>
    </source>
</evidence>
<evidence type="ECO:0000256" key="8">
    <source>
        <dbReference type="SAM" id="MobiDB-lite"/>
    </source>
</evidence>